<dbReference type="InterPro" id="IPR027417">
    <property type="entry name" value="P-loop_NTPase"/>
</dbReference>
<dbReference type="Pfam" id="PF17288">
    <property type="entry name" value="Terminase_3C"/>
    <property type="match status" value="1"/>
</dbReference>
<dbReference type="EMBL" id="LAZR01069188">
    <property type="protein sequence ID" value="KKK48197.1"/>
    <property type="molecule type" value="Genomic_DNA"/>
</dbReference>
<dbReference type="Pfam" id="PF04466">
    <property type="entry name" value="Terminase_3"/>
    <property type="match status" value="1"/>
</dbReference>
<evidence type="ECO:0000313" key="3">
    <source>
        <dbReference type="EMBL" id="KKK48197.1"/>
    </source>
</evidence>
<sequence length="227" mass="26509">VIHSTFEDNPFLSSEYVQTIKDLIHQDANFYKIYALGGWGLLQRRIYTNYKVIPELPDMKEAKWCYGLDFGLVNPSAIIKVYWLGDKFYLEERLYKSGLTNKDIIEFYTHEDKGDIYADPSAKQMIEEIFRAGLNIYEAHKDVKDGIDLCQRQTLYIPESSANLIKEIQSYQWKEDKDGRVLAEPVKFNDHLMDTMRYAIFGMTERFGFATARPGGNRPATRRSNRF</sequence>
<dbReference type="Gene3D" id="3.30.420.280">
    <property type="match status" value="1"/>
</dbReference>
<evidence type="ECO:0000259" key="2">
    <source>
        <dbReference type="Pfam" id="PF17288"/>
    </source>
</evidence>
<organism evidence="3">
    <name type="scientific">marine sediment metagenome</name>
    <dbReference type="NCBI Taxonomy" id="412755"/>
    <lineage>
        <taxon>unclassified sequences</taxon>
        <taxon>metagenomes</taxon>
        <taxon>ecological metagenomes</taxon>
    </lineage>
</organism>
<dbReference type="InterPro" id="IPR035412">
    <property type="entry name" value="Terminase_L_N"/>
</dbReference>
<protein>
    <submittedName>
        <fullName evidence="3">Uncharacterized protein</fullName>
    </submittedName>
</protein>
<gene>
    <name evidence="3" type="ORF">LCGC14_3147570</name>
</gene>
<evidence type="ECO:0000259" key="1">
    <source>
        <dbReference type="Pfam" id="PF04466"/>
    </source>
</evidence>
<feature type="non-terminal residue" evidence="3">
    <location>
        <position position="1"/>
    </location>
</feature>
<dbReference type="PANTHER" id="PTHR39184">
    <property type="match status" value="1"/>
</dbReference>
<feature type="domain" description="Phage terminase large subunit C-terminal" evidence="2">
    <location>
        <begin position="86"/>
        <end position="200"/>
    </location>
</feature>
<reference evidence="3" key="1">
    <citation type="journal article" date="2015" name="Nature">
        <title>Complex archaea that bridge the gap between prokaryotes and eukaryotes.</title>
        <authorList>
            <person name="Spang A."/>
            <person name="Saw J.H."/>
            <person name="Jorgensen S.L."/>
            <person name="Zaremba-Niedzwiedzka K."/>
            <person name="Martijn J."/>
            <person name="Lind A.E."/>
            <person name="van Eijk R."/>
            <person name="Schleper C."/>
            <person name="Guy L."/>
            <person name="Ettema T.J."/>
        </authorList>
    </citation>
    <scope>NUCLEOTIDE SEQUENCE</scope>
</reference>
<name>A0A0F8VV45_9ZZZZ</name>
<dbReference type="AlphaFoldDB" id="A0A0F8VV45"/>
<comment type="caution">
    <text evidence="3">The sequence shown here is derived from an EMBL/GenBank/DDBJ whole genome shotgun (WGS) entry which is preliminary data.</text>
</comment>
<dbReference type="PANTHER" id="PTHR39184:SF1">
    <property type="entry name" value="PBSX PHAGE TERMINASE LARGE SUBUNIT"/>
    <property type="match status" value="1"/>
</dbReference>
<dbReference type="Gene3D" id="3.40.50.300">
    <property type="entry name" value="P-loop containing nucleotide triphosphate hydrolases"/>
    <property type="match status" value="1"/>
</dbReference>
<feature type="domain" description="Phage terminase large subunit N-terminal" evidence="1">
    <location>
        <begin position="1"/>
        <end position="37"/>
    </location>
</feature>
<dbReference type="InterPro" id="IPR052380">
    <property type="entry name" value="Viral_DNA_packaging_terminase"/>
</dbReference>
<dbReference type="InterPro" id="IPR035413">
    <property type="entry name" value="Terminase_L_C"/>
</dbReference>
<proteinExistence type="predicted"/>
<accession>A0A0F8VV45</accession>